<gene>
    <name evidence="1" type="ORF">I5731_12050</name>
</gene>
<name>A0A931I476_9HYPH</name>
<organism evidence="1 2">
    <name type="scientific">Methylobrevis albus</name>
    <dbReference type="NCBI Taxonomy" id="2793297"/>
    <lineage>
        <taxon>Bacteria</taxon>
        <taxon>Pseudomonadati</taxon>
        <taxon>Pseudomonadota</taxon>
        <taxon>Alphaproteobacteria</taxon>
        <taxon>Hyphomicrobiales</taxon>
        <taxon>Pleomorphomonadaceae</taxon>
        <taxon>Methylobrevis</taxon>
    </lineage>
</organism>
<dbReference type="AlphaFoldDB" id="A0A931I476"/>
<dbReference type="RefSeq" id="WP_197311621.1">
    <property type="nucleotide sequence ID" value="NZ_JADZLT010000050.1"/>
</dbReference>
<reference evidence="1" key="1">
    <citation type="submission" date="2020-12" db="EMBL/GenBank/DDBJ databases">
        <title>Methylobrevis albus sp. nov., isolated from fresh water lack sediment.</title>
        <authorList>
            <person name="Zou Q."/>
        </authorList>
    </citation>
    <scope>NUCLEOTIDE SEQUENCE</scope>
    <source>
        <strain evidence="1">L22</strain>
    </source>
</reference>
<dbReference type="Proteomes" id="UP000631694">
    <property type="component" value="Unassembled WGS sequence"/>
</dbReference>
<evidence type="ECO:0000313" key="1">
    <source>
        <dbReference type="EMBL" id="MBH0238558.1"/>
    </source>
</evidence>
<dbReference type="EMBL" id="JADZLT010000050">
    <property type="protein sequence ID" value="MBH0238558.1"/>
    <property type="molecule type" value="Genomic_DNA"/>
</dbReference>
<dbReference type="Pfam" id="PF06299">
    <property type="entry name" value="DUF1045"/>
    <property type="match status" value="1"/>
</dbReference>
<dbReference type="PIRSF" id="PIRSF033328">
    <property type="entry name" value="Phest_Mll4975"/>
    <property type="match status" value="1"/>
</dbReference>
<accession>A0A931I476</accession>
<keyword evidence="2" id="KW-1185">Reference proteome</keyword>
<evidence type="ECO:0000313" key="2">
    <source>
        <dbReference type="Proteomes" id="UP000631694"/>
    </source>
</evidence>
<comment type="caution">
    <text evidence="1">The sequence shown here is derived from an EMBL/GenBank/DDBJ whole genome shotgun (WGS) entry which is preliminary data.</text>
</comment>
<sequence>MRYALYFTPPPGDDLARLGARWLGRDAFTGAATAQPEIAGLDAEAFAEITAEPRRYGFHGTLKAPFALHEGQSEVALFAAAEAFARATPAFEAGPMHVADLRGFLAVVPAGPAPDLDGFAAACVEAFEPFRAPLSPAQLARRHASGLTPRQADYVDRWGYPYVFEEFRFHMTLTRRLEPDLARTVLAAAAAHFGVALADPVRGTHLAIFVERAPGAPFEVAALFPLAGGEGKAGA</sequence>
<proteinExistence type="predicted"/>
<dbReference type="NCBIfam" id="TIGR03223">
    <property type="entry name" value="Phn_opern_protn"/>
    <property type="match status" value="1"/>
</dbReference>
<dbReference type="InterPro" id="IPR009389">
    <property type="entry name" value="DUF1045"/>
</dbReference>
<protein>
    <submittedName>
        <fullName evidence="1">DUF1045 domain-containing protein</fullName>
    </submittedName>
</protein>